<dbReference type="Pfam" id="PF01435">
    <property type="entry name" value="Peptidase_M48"/>
    <property type="match status" value="1"/>
</dbReference>
<evidence type="ECO:0000256" key="1">
    <source>
        <dbReference type="ARBA" id="ARBA00001947"/>
    </source>
</evidence>
<protein>
    <submittedName>
        <fullName evidence="9">M48 family peptidase</fullName>
    </submittedName>
</protein>
<keyword evidence="7" id="KW-1133">Transmembrane helix</keyword>
<reference evidence="10" key="1">
    <citation type="submission" date="2018-06" db="EMBL/GenBank/DDBJ databases">
        <title>Aestuariibacter litoralis strain KCTC 52945T.</title>
        <authorList>
            <person name="Li X."/>
            <person name="Salam N."/>
            <person name="Li J.-L."/>
            <person name="Chen Y.-M."/>
            <person name="Yang Z.-W."/>
            <person name="Zhang L.-Y."/>
            <person name="Han M.-X."/>
            <person name="Xiao M."/>
            <person name="Li W.-J."/>
        </authorList>
    </citation>
    <scope>NUCLEOTIDE SEQUENCE [LARGE SCALE GENOMIC DNA]</scope>
    <source>
        <strain evidence="10">KCTC 52945</strain>
    </source>
</reference>
<evidence type="ECO:0000256" key="7">
    <source>
        <dbReference type="SAM" id="Phobius"/>
    </source>
</evidence>
<comment type="cofactor">
    <cofactor evidence="1">
        <name>Zn(2+)</name>
        <dbReference type="ChEBI" id="CHEBI:29105"/>
    </cofactor>
</comment>
<dbReference type="AlphaFoldDB" id="A0A2W2B830"/>
<evidence type="ECO:0000313" key="10">
    <source>
        <dbReference type="Proteomes" id="UP000248795"/>
    </source>
</evidence>
<dbReference type="InterPro" id="IPR011990">
    <property type="entry name" value="TPR-like_helical_dom_sf"/>
</dbReference>
<evidence type="ECO:0000256" key="4">
    <source>
        <dbReference type="ARBA" id="ARBA00022801"/>
    </source>
</evidence>
<dbReference type="Pfam" id="PF13432">
    <property type="entry name" value="TPR_16"/>
    <property type="match status" value="2"/>
</dbReference>
<keyword evidence="4" id="KW-0378">Hydrolase</keyword>
<dbReference type="Gene3D" id="1.25.40.10">
    <property type="entry name" value="Tetratricopeptide repeat domain"/>
    <property type="match status" value="1"/>
</dbReference>
<dbReference type="CDD" id="cd07324">
    <property type="entry name" value="M48C_Oma1-like"/>
    <property type="match status" value="1"/>
</dbReference>
<evidence type="ECO:0000259" key="8">
    <source>
        <dbReference type="Pfam" id="PF01435"/>
    </source>
</evidence>
<comment type="caution">
    <text evidence="9">The sequence shown here is derived from an EMBL/GenBank/DDBJ whole genome shotgun (WGS) entry which is preliminary data.</text>
</comment>
<evidence type="ECO:0000313" key="9">
    <source>
        <dbReference type="EMBL" id="PZF76208.1"/>
    </source>
</evidence>
<sequence length="471" mass="50964">MDGQRGGRSMHKTGFLHRATAWLMALLIAVLGIGFDGAMAQTKRAAKGPPMIRDAEIEGLLRLYTRPIFKAAGINPKAVTVYVLNDHRINAFVAGGQRIFINTGLILQSDTPNDVIGVLAHETGHIAGGHLARMGVEIDSANYTKIIGMLLGLATIAGGVAAGNAEVAQAGQGVMMGSNSLAQRNFLTYARGMEASADQAALKFLNATHQSARGMIHLFEKLASENIAILADVDPYVMSHPMPMDRIRFLEEEAKKSPYWDAKDPPALILRHQLVQAKLTGFIGGPQAVMQKYPSSDQSMPARYARAIAMFRRGDIQNALPIIDGLIKELPENPYFWELKAQALLENGRAAEAAVPVKKALELLPSNGLIQILAAQAYIDTEKPANAKEAIKLLRQAQRTEGQTPETYRLLARAYAQTGDVPRAELATAEAALLMGDRKLALEKARAAQAAFKTGTPEWIRASDVISFASR</sequence>
<keyword evidence="3" id="KW-0479">Metal-binding</keyword>
<name>A0A2W2B830_9HYPH</name>
<evidence type="ECO:0000256" key="6">
    <source>
        <dbReference type="ARBA" id="ARBA00023049"/>
    </source>
</evidence>
<dbReference type="PANTHER" id="PTHR22726:SF1">
    <property type="entry name" value="METALLOENDOPEPTIDASE OMA1, MITOCHONDRIAL"/>
    <property type="match status" value="1"/>
</dbReference>
<feature type="transmembrane region" description="Helical" evidence="7">
    <location>
        <begin position="21"/>
        <end position="40"/>
    </location>
</feature>
<organism evidence="9 10">
    <name type="scientific">Aestuariivirga litoralis</name>
    <dbReference type="NCBI Taxonomy" id="2650924"/>
    <lineage>
        <taxon>Bacteria</taxon>
        <taxon>Pseudomonadati</taxon>
        <taxon>Pseudomonadota</taxon>
        <taxon>Alphaproteobacteria</taxon>
        <taxon>Hyphomicrobiales</taxon>
        <taxon>Aestuariivirgaceae</taxon>
        <taxon>Aestuariivirga</taxon>
    </lineage>
</organism>
<keyword evidence="7" id="KW-0812">Transmembrane</keyword>
<accession>A0A2W2B830</accession>
<proteinExistence type="predicted"/>
<evidence type="ECO:0000256" key="5">
    <source>
        <dbReference type="ARBA" id="ARBA00022833"/>
    </source>
</evidence>
<dbReference type="InterPro" id="IPR051156">
    <property type="entry name" value="Mito/Outer_Membr_Metalloprot"/>
</dbReference>
<dbReference type="EMBL" id="QKVK01000006">
    <property type="protein sequence ID" value="PZF76208.1"/>
    <property type="molecule type" value="Genomic_DNA"/>
</dbReference>
<dbReference type="GO" id="GO:0051603">
    <property type="term" value="P:proteolysis involved in protein catabolic process"/>
    <property type="evidence" value="ECO:0007669"/>
    <property type="project" value="TreeGrafter"/>
</dbReference>
<keyword evidence="6" id="KW-0482">Metalloprotease</keyword>
<dbReference type="Proteomes" id="UP000248795">
    <property type="component" value="Unassembled WGS sequence"/>
</dbReference>
<evidence type="ECO:0000256" key="3">
    <source>
        <dbReference type="ARBA" id="ARBA00022723"/>
    </source>
</evidence>
<dbReference type="GO" id="GO:0016020">
    <property type="term" value="C:membrane"/>
    <property type="evidence" value="ECO:0007669"/>
    <property type="project" value="TreeGrafter"/>
</dbReference>
<dbReference type="PANTHER" id="PTHR22726">
    <property type="entry name" value="METALLOENDOPEPTIDASE OMA1"/>
    <property type="match status" value="1"/>
</dbReference>
<feature type="domain" description="Peptidase M48" evidence="8">
    <location>
        <begin position="68"/>
        <end position="253"/>
    </location>
</feature>
<dbReference type="SUPFAM" id="SSF48452">
    <property type="entry name" value="TPR-like"/>
    <property type="match status" value="1"/>
</dbReference>
<gene>
    <name evidence="9" type="ORF">DK847_13470</name>
</gene>
<dbReference type="InterPro" id="IPR001915">
    <property type="entry name" value="Peptidase_M48"/>
</dbReference>
<keyword evidence="5" id="KW-0862">Zinc</keyword>
<dbReference type="Gene3D" id="3.30.2010.10">
    <property type="entry name" value="Metalloproteases ('zincins'), catalytic domain"/>
    <property type="match status" value="1"/>
</dbReference>
<evidence type="ECO:0000256" key="2">
    <source>
        <dbReference type="ARBA" id="ARBA00022670"/>
    </source>
</evidence>
<keyword evidence="2" id="KW-0645">Protease</keyword>
<keyword evidence="10" id="KW-1185">Reference proteome</keyword>
<keyword evidence="7" id="KW-0472">Membrane</keyword>
<dbReference type="GO" id="GO:0046872">
    <property type="term" value="F:metal ion binding"/>
    <property type="evidence" value="ECO:0007669"/>
    <property type="project" value="UniProtKB-KW"/>
</dbReference>
<dbReference type="GO" id="GO:0004222">
    <property type="term" value="F:metalloendopeptidase activity"/>
    <property type="evidence" value="ECO:0007669"/>
    <property type="project" value="InterPro"/>
</dbReference>